<dbReference type="Pfam" id="PF00892">
    <property type="entry name" value="EamA"/>
    <property type="match status" value="2"/>
</dbReference>
<accession>A0ABM8X411</accession>
<dbReference type="InterPro" id="IPR050638">
    <property type="entry name" value="AA-Vitamin_Transporters"/>
</dbReference>
<feature type="transmembrane region" description="Helical" evidence="6">
    <location>
        <begin position="106"/>
        <end position="125"/>
    </location>
</feature>
<evidence type="ECO:0000256" key="1">
    <source>
        <dbReference type="ARBA" id="ARBA00004141"/>
    </source>
</evidence>
<protein>
    <recommendedName>
        <fullName evidence="7">EamA domain-containing protein</fullName>
    </recommendedName>
</protein>
<dbReference type="InterPro" id="IPR000620">
    <property type="entry name" value="EamA_dom"/>
</dbReference>
<comment type="subcellular location">
    <subcellularLocation>
        <location evidence="1">Membrane</location>
        <topology evidence="1">Multi-pass membrane protein</topology>
    </subcellularLocation>
</comment>
<evidence type="ECO:0000256" key="6">
    <source>
        <dbReference type="SAM" id="Phobius"/>
    </source>
</evidence>
<keyword evidence="4 6" id="KW-1133">Transmembrane helix</keyword>
<feature type="transmembrane region" description="Helical" evidence="6">
    <location>
        <begin position="235"/>
        <end position="253"/>
    </location>
</feature>
<sequence length="315" mass="32735">MTMAAPAASRRAPDALAIGLMVLLCAGWGLQQVVIKATTPLMGAVLQAGLRSAIAAVLVFAFAAWRGTPLWQRDGTLRAGLLAGLLFGAEFYCIFVGLAHTTASRMAVFLYTAPIFTALGLHFAVRGERLHAAQWLGIVVAFCGMALAFADGIAAPGTQGGTLLGDLLGIVAGALWAATTVVVRATPLSGAPPSKTLLYQLGVSGLMLMGMAMAAGQRPDLALSGDDARLVLASLFYQSVLIAFASYLTWFWLLRRYLAARLSVFSFLTPLFGVAFGVLLMHDAVGLRFAVAAGLVLAGIVLVNLPGGARAARGS</sequence>
<organism evidence="8 9">
    <name type="scientific">Cupriavidus respiraculi</name>
    <dbReference type="NCBI Taxonomy" id="195930"/>
    <lineage>
        <taxon>Bacteria</taxon>
        <taxon>Pseudomonadati</taxon>
        <taxon>Pseudomonadota</taxon>
        <taxon>Betaproteobacteria</taxon>
        <taxon>Burkholderiales</taxon>
        <taxon>Burkholderiaceae</taxon>
        <taxon>Cupriavidus</taxon>
    </lineage>
</organism>
<evidence type="ECO:0000256" key="2">
    <source>
        <dbReference type="ARBA" id="ARBA00007362"/>
    </source>
</evidence>
<proteinExistence type="inferred from homology"/>
<keyword evidence="9" id="KW-1185">Reference proteome</keyword>
<comment type="similarity">
    <text evidence="2">Belongs to the EamA transporter family.</text>
</comment>
<dbReference type="EMBL" id="CAJZAH010000002">
    <property type="protein sequence ID" value="CAG9174639.1"/>
    <property type="molecule type" value="Genomic_DNA"/>
</dbReference>
<evidence type="ECO:0000256" key="5">
    <source>
        <dbReference type="ARBA" id="ARBA00023136"/>
    </source>
</evidence>
<feature type="transmembrane region" description="Helical" evidence="6">
    <location>
        <begin position="287"/>
        <end position="305"/>
    </location>
</feature>
<gene>
    <name evidence="8" type="ORF">LMG21510_02660</name>
</gene>
<dbReference type="Proteomes" id="UP000721236">
    <property type="component" value="Unassembled WGS sequence"/>
</dbReference>
<keyword evidence="5 6" id="KW-0472">Membrane</keyword>
<feature type="transmembrane region" description="Helical" evidence="6">
    <location>
        <begin position="77"/>
        <end position="100"/>
    </location>
</feature>
<evidence type="ECO:0000259" key="7">
    <source>
        <dbReference type="Pfam" id="PF00892"/>
    </source>
</evidence>
<feature type="transmembrane region" description="Helical" evidence="6">
    <location>
        <begin position="167"/>
        <end position="185"/>
    </location>
</feature>
<dbReference type="InterPro" id="IPR037185">
    <property type="entry name" value="EmrE-like"/>
</dbReference>
<feature type="transmembrane region" description="Helical" evidence="6">
    <location>
        <begin position="132"/>
        <end position="155"/>
    </location>
</feature>
<name>A0ABM8X411_9BURK</name>
<reference evidence="8 9" key="1">
    <citation type="submission" date="2021-08" db="EMBL/GenBank/DDBJ databases">
        <authorList>
            <person name="Peeters C."/>
        </authorList>
    </citation>
    <scope>NUCLEOTIDE SEQUENCE [LARGE SCALE GENOMIC DNA]</scope>
    <source>
        <strain evidence="8 9">LMG 21510</strain>
    </source>
</reference>
<feature type="transmembrane region" description="Helical" evidence="6">
    <location>
        <begin position="197"/>
        <end position="215"/>
    </location>
</feature>
<feature type="transmembrane region" description="Helical" evidence="6">
    <location>
        <begin position="260"/>
        <end position="281"/>
    </location>
</feature>
<evidence type="ECO:0000313" key="9">
    <source>
        <dbReference type="Proteomes" id="UP000721236"/>
    </source>
</evidence>
<evidence type="ECO:0000256" key="4">
    <source>
        <dbReference type="ARBA" id="ARBA00022989"/>
    </source>
</evidence>
<feature type="domain" description="EamA" evidence="7">
    <location>
        <begin position="17"/>
        <end position="149"/>
    </location>
</feature>
<feature type="transmembrane region" description="Helical" evidence="6">
    <location>
        <begin position="41"/>
        <end position="65"/>
    </location>
</feature>
<evidence type="ECO:0000313" key="8">
    <source>
        <dbReference type="EMBL" id="CAG9174639.1"/>
    </source>
</evidence>
<evidence type="ECO:0000256" key="3">
    <source>
        <dbReference type="ARBA" id="ARBA00022692"/>
    </source>
</evidence>
<keyword evidence="3 6" id="KW-0812">Transmembrane</keyword>
<dbReference type="PANTHER" id="PTHR32322">
    <property type="entry name" value="INNER MEMBRANE TRANSPORTER"/>
    <property type="match status" value="1"/>
</dbReference>
<comment type="caution">
    <text evidence="8">The sequence shown here is derived from an EMBL/GenBank/DDBJ whole genome shotgun (WGS) entry which is preliminary data.</text>
</comment>
<dbReference type="SUPFAM" id="SSF103481">
    <property type="entry name" value="Multidrug resistance efflux transporter EmrE"/>
    <property type="match status" value="2"/>
</dbReference>
<feature type="domain" description="EamA" evidence="7">
    <location>
        <begin position="164"/>
        <end position="304"/>
    </location>
</feature>
<dbReference type="PANTHER" id="PTHR32322:SF2">
    <property type="entry name" value="EAMA DOMAIN-CONTAINING PROTEIN"/>
    <property type="match status" value="1"/>
</dbReference>